<gene>
    <name evidence="1" type="ORF">OKIOD_LOCUS736</name>
</gene>
<sequence length="592" mass="65619">MHGSLSIITCPTNGPGYELIQQKFSGAQFFYQFAVCFLGSEGNIVSESYLPSHCTRYSYHNQMERFVCFGPCLSYCLAEYGSYIGNSELVDFLRCISISPIHSYGVGFAYTDSCVQYSCQSHERCRFGHKHQCTLGEYYLPFTEECISCPDGTLANSLQKECVNCDSGFFCQNGQRYTPSTGYYILDDQSAQSICEAGFRCQEGQRFQCLPGEYQPLSGQTYCISCPENMWCPSYEMTDYQSCPLGNTCSGATKTPCLAGEYTPQAGSACVTCISGSYAVNNGEACELCLLHHYCVKGQMFPCPLGTEALTTGLSVCQSCPAYSYKNGNMEDCEQVPDGYTTEDGISLLPCEKGHFCLQGLSEPCEEGHYQEQTAQGSCKPCEINRYQPEKQKDFCIESAPGYQVLTRGSAKSEPCNFGFFNPDKMASCKSCEAGFYCDEEALTHQKSCEPGTYQDEPESTFCKDCPLGHYCPTENLTQPILCASGWLATSLGSTACFKCDDGFEEDKEVPIEDGTLRCKIIKYGIGFYYFYLAKFKQLQTLSRLKSKLEDKKVIARAVPFETTEEFQLLGDNLDGRKICLGSSLVSSTQTM</sequence>
<keyword evidence="2" id="KW-1185">Reference proteome</keyword>
<evidence type="ECO:0000313" key="1">
    <source>
        <dbReference type="EMBL" id="CAG5079132.1"/>
    </source>
</evidence>
<dbReference type="SMART" id="SM01411">
    <property type="entry name" value="Ephrin_rec_like"/>
    <property type="match status" value="7"/>
</dbReference>
<dbReference type="Gene3D" id="2.10.50.10">
    <property type="entry name" value="Tumor Necrosis Factor Receptor, subunit A, domain 2"/>
    <property type="match status" value="4"/>
</dbReference>
<dbReference type="Proteomes" id="UP001158576">
    <property type="component" value="Chromosome PAR"/>
</dbReference>
<dbReference type="EMBL" id="OU015568">
    <property type="protein sequence ID" value="CAG5079132.1"/>
    <property type="molecule type" value="Genomic_DNA"/>
</dbReference>
<accession>A0ABN7RJB3</accession>
<organism evidence="1 2">
    <name type="scientific">Oikopleura dioica</name>
    <name type="common">Tunicate</name>
    <dbReference type="NCBI Taxonomy" id="34765"/>
    <lineage>
        <taxon>Eukaryota</taxon>
        <taxon>Metazoa</taxon>
        <taxon>Chordata</taxon>
        <taxon>Tunicata</taxon>
        <taxon>Appendicularia</taxon>
        <taxon>Copelata</taxon>
        <taxon>Oikopleuridae</taxon>
        <taxon>Oikopleura</taxon>
    </lineage>
</organism>
<dbReference type="InterPro" id="IPR009030">
    <property type="entry name" value="Growth_fac_rcpt_cys_sf"/>
</dbReference>
<reference evidence="1 2" key="1">
    <citation type="submission" date="2021-04" db="EMBL/GenBank/DDBJ databases">
        <authorList>
            <person name="Bliznina A."/>
        </authorList>
    </citation>
    <scope>NUCLEOTIDE SEQUENCE [LARGE SCALE GENOMIC DNA]</scope>
</reference>
<dbReference type="SUPFAM" id="SSF57184">
    <property type="entry name" value="Growth factor receptor domain"/>
    <property type="match status" value="2"/>
</dbReference>
<evidence type="ECO:0000313" key="2">
    <source>
        <dbReference type="Proteomes" id="UP001158576"/>
    </source>
</evidence>
<protein>
    <submittedName>
        <fullName evidence="1">Oidioi.mRNA.OKI2018_I69.PAR.g9178.t1.cds</fullName>
    </submittedName>
</protein>
<proteinExistence type="predicted"/>
<name>A0ABN7RJB3_OIKDI</name>
<dbReference type="PANTHER" id="PTHR46104">
    <property type="entry name" value="GENE 9195-RELATED-RELATED"/>
    <property type="match status" value="1"/>
</dbReference>
<dbReference type="PANTHER" id="PTHR46104:SF1">
    <property type="entry name" value="GENE 9195-RELATED"/>
    <property type="match status" value="1"/>
</dbReference>